<reference evidence="16" key="1">
    <citation type="journal article" date="2021" name="PeerJ">
        <title>Extensive microbial diversity within the chicken gut microbiome revealed by metagenomics and culture.</title>
        <authorList>
            <person name="Gilroy R."/>
            <person name="Ravi A."/>
            <person name="Getino M."/>
            <person name="Pursley I."/>
            <person name="Horton D.L."/>
            <person name="Alikhan N.F."/>
            <person name="Baker D."/>
            <person name="Gharbi K."/>
            <person name="Hall N."/>
            <person name="Watson M."/>
            <person name="Adriaenssens E.M."/>
            <person name="Foster-Nyarko E."/>
            <person name="Jarju S."/>
            <person name="Secka A."/>
            <person name="Antonio M."/>
            <person name="Oren A."/>
            <person name="Chaudhuri R.R."/>
            <person name="La Ragione R."/>
            <person name="Hildebrand F."/>
            <person name="Pallen M.J."/>
        </authorList>
    </citation>
    <scope>NUCLEOTIDE SEQUENCE</scope>
    <source>
        <strain evidence="16">1282</strain>
    </source>
</reference>
<dbReference type="GO" id="GO:0005524">
    <property type="term" value="F:ATP binding"/>
    <property type="evidence" value="ECO:0007669"/>
    <property type="project" value="UniProtKB-UniRule"/>
</dbReference>
<evidence type="ECO:0000256" key="5">
    <source>
        <dbReference type="ARBA" id="ARBA00022679"/>
    </source>
</evidence>
<evidence type="ECO:0000256" key="6">
    <source>
        <dbReference type="ARBA" id="ARBA00022695"/>
    </source>
</evidence>
<dbReference type="InterPro" id="IPR015865">
    <property type="entry name" value="Riboflavin_kinase_bac/euk"/>
</dbReference>
<evidence type="ECO:0000256" key="9">
    <source>
        <dbReference type="ARBA" id="ARBA00022827"/>
    </source>
</evidence>
<evidence type="ECO:0000256" key="7">
    <source>
        <dbReference type="ARBA" id="ARBA00022741"/>
    </source>
</evidence>
<sequence>MKIVEQLEQIRETAPCALALGAFDGLHRGHMAVVRAAVAAPWEAGVLTFRQSPRGGAAVATPQDKEQLLEAAGVRRLYRLDFSQVKDWEPEDFVREVLVKRCRAKLLCCGEDFRFGKNARGDVALLQQLCLEEGLLLEVVPPVEEEGEKVSSTRIRRAIEEGDLPLANRLLGRPFGFSLEVIHGNHIGTGLGMPTINQAIPEGFVQPRFGVYASWCRVDGGYHWGVTNIGVKPTVGSDQVLAETWMPQFSGDLYGRRVRLFLLRFIRPERKFGSLGELKEEIDKNAAQAKAIAMAQLPPAFGLGGKREK</sequence>
<evidence type="ECO:0000313" key="16">
    <source>
        <dbReference type="EMBL" id="HIY26293.1"/>
    </source>
</evidence>
<evidence type="ECO:0000256" key="1">
    <source>
        <dbReference type="ARBA" id="ARBA00004726"/>
    </source>
</evidence>
<evidence type="ECO:0000259" key="15">
    <source>
        <dbReference type="SMART" id="SM00904"/>
    </source>
</evidence>
<evidence type="ECO:0000256" key="3">
    <source>
        <dbReference type="ARBA" id="ARBA00022630"/>
    </source>
</evidence>
<dbReference type="EC" id="2.7.1.26" evidence="14"/>
<dbReference type="CDD" id="cd02064">
    <property type="entry name" value="FAD_synthetase_N"/>
    <property type="match status" value="1"/>
</dbReference>
<evidence type="ECO:0000256" key="4">
    <source>
        <dbReference type="ARBA" id="ARBA00022643"/>
    </source>
</evidence>
<dbReference type="PANTHER" id="PTHR22749">
    <property type="entry name" value="RIBOFLAVIN KINASE/FMN ADENYLYLTRANSFERASE"/>
    <property type="match status" value="1"/>
</dbReference>
<dbReference type="Proteomes" id="UP000823915">
    <property type="component" value="Unassembled WGS sequence"/>
</dbReference>
<evidence type="ECO:0000256" key="8">
    <source>
        <dbReference type="ARBA" id="ARBA00022777"/>
    </source>
</evidence>
<accession>A0A9D1YCB3</accession>
<evidence type="ECO:0000256" key="12">
    <source>
        <dbReference type="ARBA" id="ARBA00047880"/>
    </source>
</evidence>
<keyword evidence="9 14" id="KW-0274">FAD</keyword>
<comment type="pathway">
    <text evidence="2 14">Cofactor biosynthesis; FMN biosynthesis; FMN from riboflavin (ATP route): step 1/1.</text>
</comment>
<keyword evidence="10 14" id="KW-0067">ATP-binding</keyword>
<name>A0A9D1YCB3_9FIRM</name>
<evidence type="ECO:0000256" key="11">
    <source>
        <dbReference type="ARBA" id="ARBA00023268"/>
    </source>
</evidence>
<reference evidence="16" key="2">
    <citation type="submission" date="2021-04" db="EMBL/GenBank/DDBJ databases">
        <authorList>
            <person name="Gilroy R."/>
        </authorList>
    </citation>
    <scope>NUCLEOTIDE SEQUENCE</scope>
    <source>
        <strain evidence="16">1282</strain>
    </source>
</reference>
<dbReference type="NCBIfam" id="TIGR00083">
    <property type="entry name" value="ribF"/>
    <property type="match status" value="1"/>
</dbReference>
<evidence type="ECO:0000256" key="14">
    <source>
        <dbReference type="PIRNR" id="PIRNR004491"/>
    </source>
</evidence>
<feature type="domain" description="Riboflavin kinase" evidence="15">
    <location>
        <begin position="170"/>
        <end position="294"/>
    </location>
</feature>
<keyword evidence="8 14" id="KW-0418">Kinase</keyword>
<dbReference type="EC" id="2.7.7.2" evidence="14"/>
<comment type="similarity">
    <text evidence="14">Belongs to the ribF family.</text>
</comment>
<dbReference type="InterPro" id="IPR023468">
    <property type="entry name" value="Riboflavin_kinase"/>
</dbReference>
<dbReference type="Pfam" id="PF01687">
    <property type="entry name" value="Flavokinase"/>
    <property type="match status" value="1"/>
</dbReference>
<dbReference type="AlphaFoldDB" id="A0A9D1YCB3"/>
<proteinExistence type="inferred from homology"/>
<keyword evidence="6 14" id="KW-0548">Nucleotidyltransferase</keyword>
<dbReference type="GO" id="GO:0009231">
    <property type="term" value="P:riboflavin biosynthetic process"/>
    <property type="evidence" value="ECO:0007669"/>
    <property type="project" value="InterPro"/>
</dbReference>
<dbReference type="SMART" id="SM00904">
    <property type="entry name" value="Flavokinase"/>
    <property type="match status" value="1"/>
</dbReference>
<evidence type="ECO:0000256" key="10">
    <source>
        <dbReference type="ARBA" id="ARBA00022840"/>
    </source>
</evidence>
<dbReference type="InterPro" id="IPR015864">
    <property type="entry name" value="FAD_synthase"/>
</dbReference>
<comment type="catalytic activity">
    <reaction evidence="13 14">
        <text>FMN + ATP + H(+) = FAD + diphosphate</text>
        <dbReference type="Rhea" id="RHEA:17237"/>
        <dbReference type="ChEBI" id="CHEBI:15378"/>
        <dbReference type="ChEBI" id="CHEBI:30616"/>
        <dbReference type="ChEBI" id="CHEBI:33019"/>
        <dbReference type="ChEBI" id="CHEBI:57692"/>
        <dbReference type="ChEBI" id="CHEBI:58210"/>
        <dbReference type="EC" id="2.7.7.2"/>
    </reaction>
</comment>
<dbReference type="GO" id="GO:0009398">
    <property type="term" value="P:FMN biosynthetic process"/>
    <property type="evidence" value="ECO:0007669"/>
    <property type="project" value="UniProtKB-UniRule"/>
</dbReference>
<dbReference type="SUPFAM" id="SSF52374">
    <property type="entry name" value="Nucleotidylyl transferase"/>
    <property type="match status" value="1"/>
</dbReference>
<dbReference type="InterPro" id="IPR023465">
    <property type="entry name" value="Riboflavin_kinase_dom_sf"/>
</dbReference>
<keyword evidence="11" id="KW-0511">Multifunctional enzyme</keyword>
<keyword evidence="3 14" id="KW-0285">Flavoprotein</keyword>
<evidence type="ECO:0000256" key="2">
    <source>
        <dbReference type="ARBA" id="ARBA00005201"/>
    </source>
</evidence>
<dbReference type="InterPro" id="IPR002606">
    <property type="entry name" value="Riboflavin_kinase_bac"/>
</dbReference>
<dbReference type="SUPFAM" id="SSF82114">
    <property type="entry name" value="Riboflavin kinase-like"/>
    <property type="match status" value="1"/>
</dbReference>
<comment type="catalytic activity">
    <reaction evidence="12 14">
        <text>riboflavin + ATP = FMN + ADP + H(+)</text>
        <dbReference type="Rhea" id="RHEA:14357"/>
        <dbReference type="ChEBI" id="CHEBI:15378"/>
        <dbReference type="ChEBI" id="CHEBI:30616"/>
        <dbReference type="ChEBI" id="CHEBI:57986"/>
        <dbReference type="ChEBI" id="CHEBI:58210"/>
        <dbReference type="ChEBI" id="CHEBI:456216"/>
        <dbReference type="EC" id="2.7.1.26"/>
    </reaction>
</comment>
<dbReference type="Gene3D" id="2.40.30.30">
    <property type="entry name" value="Riboflavin kinase-like"/>
    <property type="match status" value="1"/>
</dbReference>
<dbReference type="Gene3D" id="3.40.50.620">
    <property type="entry name" value="HUPs"/>
    <property type="match status" value="1"/>
</dbReference>
<dbReference type="GO" id="GO:0006747">
    <property type="term" value="P:FAD biosynthetic process"/>
    <property type="evidence" value="ECO:0007669"/>
    <property type="project" value="UniProtKB-UniRule"/>
</dbReference>
<keyword evidence="5 14" id="KW-0808">Transferase</keyword>
<keyword evidence="7 14" id="KW-0547">Nucleotide-binding</keyword>
<organism evidence="16 17">
    <name type="scientific">Candidatus Acutalibacter pullistercoris</name>
    <dbReference type="NCBI Taxonomy" id="2838418"/>
    <lineage>
        <taxon>Bacteria</taxon>
        <taxon>Bacillati</taxon>
        <taxon>Bacillota</taxon>
        <taxon>Clostridia</taxon>
        <taxon>Eubacteriales</taxon>
        <taxon>Acutalibacteraceae</taxon>
        <taxon>Acutalibacter</taxon>
    </lineage>
</organism>
<dbReference type="GO" id="GO:0003919">
    <property type="term" value="F:FMN adenylyltransferase activity"/>
    <property type="evidence" value="ECO:0007669"/>
    <property type="project" value="UniProtKB-UniRule"/>
</dbReference>
<dbReference type="GO" id="GO:0008531">
    <property type="term" value="F:riboflavin kinase activity"/>
    <property type="evidence" value="ECO:0007669"/>
    <property type="project" value="UniProtKB-UniRule"/>
</dbReference>
<gene>
    <name evidence="16" type="primary">ribF</name>
    <name evidence="16" type="ORF">H9838_03865</name>
</gene>
<evidence type="ECO:0000256" key="13">
    <source>
        <dbReference type="ARBA" id="ARBA00049494"/>
    </source>
</evidence>
<comment type="pathway">
    <text evidence="1 14">Cofactor biosynthesis; FAD biosynthesis; FAD from FMN: step 1/1.</text>
</comment>
<evidence type="ECO:0000313" key="17">
    <source>
        <dbReference type="Proteomes" id="UP000823915"/>
    </source>
</evidence>
<protein>
    <recommendedName>
        <fullName evidence="14">Riboflavin biosynthesis protein</fullName>
    </recommendedName>
    <domain>
        <recommendedName>
            <fullName evidence="14">Riboflavin kinase</fullName>
            <ecNumber evidence="14">2.7.1.26</ecNumber>
        </recommendedName>
        <alternativeName>
            <fullName evidence="14">Flavokinase</fullName>
        </alternativeName>
    </domain>
    <domain>
        <recommendedName>
            <fullName evidence="14">FMN adenylyltransferase</fullName>
            <ecNumber evidence="14">2.7.7.2</ecNumber>
        </recommendedName>
        <alternativeName>
            <fullName evidence="14">FAD pyrophosphorylase</fullName>
        </alternativeName>
        <alternativeName>
            <fullName evidence="14">FAD synthase</fullName>
        </alternativeName>
    </domain>
</protein>
<comment type="caution">
    <text evidence="16">The sequence shown here is derived from an EMBL/GenBank/DDBJ whole genome shotgun (WGS) entry which is preliminary data.</text>
</comment>
<dbReference type="PIRSF" id="PIRSF004491">
    <property type="entry name" value="FAD_Synth"/>
    <property type="match status" value="1"/>
</dbReference>
<dbReference type="InterPro" id="IPR014729">
    <property type="entry name" value="Rossmann-like_a/b/a_fold"/>
</dbReference>
<keyword evidence="4 14" id="KW-0288">FMN</keyword>
<dbReference type="Pfam" id="PF06574">
    <property type="entry name" value="FAD_syn"/>
    <property type="match status" value="1"/>
</dbReference>
<dbReference type="EMBL" id="DXDU01000061">
    <property type="protein sequence ID" value="HIY26293.1"/>
    <property type="molecule type" value="Genomic_DNA"/>
</dbReference>
<dbReference type="PANTHER" id="PTHR22749:SF6">
    <property type="entry name" value="RIBOFLAVIN KINASE"/>
    <property type="match status" value="1"/>
</dbReference>